<evidence type="ECO:0000259" key="3">
    <source>
        <dbReference type="Pfam" id="PF05225"/>
    </source>
</evidence>
<dbReference type="InterPro" id="IPR007889">
    <property type="entry name" value="HTH_Psq"/>
</dbReference>
<dbReference type="GO" id="GO:0003677">
    <property type="term" value="F:DNA binding"/>
    <property type="evidence" value="ECO:0007669"/>
    <property type="project" value="InterPro"/>
</dbReference>
<protein>
    <recommendedName>
        <fullName evidence="6">Transposase</fullName>
    </recommendedName>
</protein>
<evidence type="ECO:0000313" key="4">
    <source>
        <dbReference type="EMBL" id="CAI6358041.1"/>
    </source>
</evidence>
<reference evidence="4 5" key="1">
    <citation type="submission" date="2023-01" db="EMBL/GenBank/DDBJ databases">
        <authorList>
            <person name="Whitehead M."/>
        </authorList>
    </citation>
    <scope>NUCLEOTIDE SEQUENCE [LARGE SCALE GENOMIC DNA]</scope>
</reference>
<dbReference type="Pfam" id="PF03184">
    <property type="entry name" value="DDE_1"/>
    <property type="match status" value="1"/>
</dbReference>
<sequence length="636" mass="72462">MVRNYKRKTNQQSWSALSMQKALEKILKGDLSIKEASKAYNVPYSTLYRKQKTGKSPQEAAVKSLGRFKKVFDYNHETLLKNHILLMEKRLFGLTILDLRLLAYQYAIKNNLSHCFNNQKEIAGRDWVYNFMKRNPELSLRQPEKTSAARASAFNRTNVSKFFDLLGELMCKYNFTASRIYNCDETGMTTVPNKPAKIISLKGKKQVGSLSSAERGTLVTAKICMNAAGQYIPPLLIFPRTRSQDTFSSGLPPDSIVVCHPSGWMQTEIFSPTWLNHFIKYVKPTAEDPVLLVCDGHSTHVKNIDFVTRAKDNFIHVLILPPHTSHRLQPLDVSFMFPLSAYYEQEVKRWLKNHSGKIVTIKQVGELFGLAYQRAATIQTAVNGFKTTGICPYNPYIFPDDLFEPSETTNKTLVDNQTTINQTPTTSYQTISTEHVSVTPEDIMPVPHVGSRTIEEATAPKRKKGKTMIITDTPNLKELENNLPVINNQKKKVVKKRLFMSKAKISKPRSISSFEDDFELLNDTSDNNRNIGADENNQIKKTLNLTGKYIVAKFQVDKTLKHFVGIVLNSNNDVKFLRKYKSKFDNSNKILFIWPNVEDIYNVKSEDVCIILPKPTEDRRGRLTFKGGLTDKFNIC</sequence>
<evidence type="ECO:0008006" key="6">
    <source>
        <dbReference type="Google" id="ProtNLM"/>
    </source>
</evidence>
<comment type="subcellular location">
    <subcellularLocation>
        <location evidence="1">Nucleus</location>
    </subcellularLocation>
</comment>
<accession>A0AAV0WQV1</accession>
<dbReference type="Gene3D" id="1.10.10.60">
    <property type="entry name" value="Homeodomain-like"/>
    <property type="match status" value="1"/>
</dbReference>
<evidence type="ECO:0000313" key="5">
    <source>
        <dbReference type="Proteomes" id="UP001160148"/>
    </source>
</evidence>
<evidence type="ECO:0000259" key="2">
    <source>
        <dbReference type="Pfam" id="PF03184"/>
    </source>
</evidence>
<dbReference type="InterPro" id="IPR009057">
    <property type="entry name" value="Homeodomain-like_sf"/>
</dbReference>
<dbReference type="Pfam" id="PF05225">
    <property type="entry name" value="HTH_psq"/>
    <property type="match status" value="1"/>
</dbReference>
<keyword evidence="5" id="KW-1185">Reference proteome</keyword>
<dbReference type="GO" id="GO:0005634">
    <property type="term" value="C:nucleus"/>
    <property type="evidence" value="ECO:0007669"/>
    <property type="project" value="UniProtKB-SubCell"/>
</dbReference>
<dbReference type="PANTHER" id="PTHR19303:SF74">
    <property type="entry name" value="POGO TRANSPOSABLE ELEMENT WITH KRAB DOMAIN"/>
    <property type="match status" value="1"/>
</dbReference>
<evidence type="ECO:0000256" key="1">
    <source>
        <dbReference type="ARBA" id="ARBA00004123"/>
    </source>
</evidence>
<dbReference type="Proteomes" id="UP001160148">
    <property type="component" value="Unassembled WGS sequence"/>
</dbReference>
<dbReference type="AlphaFoldDB" id="A0AAV0WQV1"/>
<dbReference type="InterPro" id="IPR004875">
    <property type="entry name" value="DDE_SF_endonuclease_dom"/>
</dbReference>
<dbReference type="PANTHER" id="PTHR19303">
    <property type="entry name" value="TRANSPOSON"/>
    <property type="match status" value="1"/>
</dbReference>
<dbReference type="SUPFAM" id="SSF46689">
    <property type="entry name" value="Homeodomain-like"/>
    <property type="match status" value="1"/>
</dbReference>
<organism evidence="4 5">
    <name type="scientific">Macrosiphum euphorbiae</name>
    <name type="common">potato aphid</name>
    <dbReference type="NCBI Taxonomy" id="13131"/>
    <lineage>
        <taxon>Eukaryota</taxon>
        <taxon>Metazoa</taxon>
        <taxon>Ecdysozoa</taxon>
        <taxon>Arthropoda</taxon>
        <taxon>Hexapoda</taxon>
        <taxon>Insecta</taxon>
        <taxon>Pterygota</taxon>
        <taxon>Neoptera</taxon>
        <taxon>Paraneoptera</taxon>
        <taxon>Hemiptera</taxon>
        <taxon>Sternorrhyncha</taxon>
        <taxon>Aphidomorpha</taxon>
        <taxon>Aphidoidea</taxon>
        <taxon>Aphididae</taxon>
        <taxon>Macrosiphini</taxon>
        <taxon>Macrosiphum</taxon>
    </lineage>
</organism>
<feature type="domain" description="HTH psq-type" evidence="3">
    <location>
        <begin position="19"/>
        <end position="53"/>
    </location>
</feature>
<feature type="domain" description="DDE-1" evidence="2">
    <location>
        <begin position="219"/>
        <end position="358"/>
    </location>
</feature>
<dbReference type="EMBL" id="CARXXK010000002">
    <property type="protein sequence ID" value="CAI6358041.1"/>
    <property type="molecule type" value="Genomic_DNA"/>
</dbReference>
<proteinExistence type="predicted"/>
<dbReference type="InterPro" id="IPR050863">
    <property type="entry name" value="CenT-Element_Derived"/>
</dbReference>
<gene>
    <name evidence="4" type="ORF">MEUPH1_LOCUS13601</name>
</gene>
<comment type="caution">
    <text evidence="4">The sequence shown here is derived from an EMBL/GenBank/DDBJ whole genome shotgun (WGS) entry which is preliminary data.</text>
</comment>
<name>A0AAV0WQV1_9HEMI</name>